<organism evidence="1 2">
    <name type="scientific">Boletus reticuloceps</name>
    <dbReference type="NCBI Taxonomy" id="495285"/>
    <lineage>
        <taxon>Eukaryota</taxon>
        <taxon>Fungi</taxon>
        <taxon>Dikarya</taxon>
        <taxon>Basidiomycota</taxon>
        <taxon>Agaricomycotina</taxon>
        <taxon>Agaricomycetes</taxon>
        <taxon>Agaricomycetidae</taxon>
        <taxon>Boletales</taxon>
        <taxon>Boletineae</taxon>
        <taxon>Boletaceae</taxon>
        <taxon>Boletoideae</taxon>
        <taxon>Boletus</taxon>
    </lineage>
</organism>
<protein>
    <submittedName>
        <fullName evidence="1">Uncharacterized protein</fullName>
    </submittedName>
</protein>
<name>A0A8I2YBZ8_9AGAM</name>
<dbReference type="Proteomes" id="UP000683000">
    <property type="component" value="Unassembled WGS sequence"/>
</dbReference>
<evidence type="ECO:0000313" key="1">
    <source>
        <dbReference type="EMBL" id="KAG6369099.1"/>
    </source>
</evidence>
<reference evidence="1" key="1">
    <citation type="submission" date="2021-03" db="EMBL/GenBank/DDBJ databases">
        <title>Evolutionary innovations through gain and loss of genes in the ectomycorrhizal Boletales.</title>
        <authorList>
            <person name="Wu G."/>
            <person name="Miyauchi S."/>
            <person name="Morin E."/>
            <person name="Yang Z.-L."/>
            <person name="Xu J."/>
            <person name="Martin F.M."/>
        </authorList>
    </citation>
    <scope>NUCLEOTIDE SEQUENCE</scope>
    <source>
        <strain evidence="1">BR01</strain>
    </source>
</reference>
<dbReference type="AlphaFoldDB" id="A0A8I2YBZ8"/>
<keyword evidence="2" id="KW-1185">Reference proteome</keyword>
<proteinExistence type="predicted"/>
<evidence type="ECO:0000313" key="2">
    <source>
        <dbReference type="Proteomes" id="UP000683000"/>
    </source>
</evidence>
<accession>A0A8I2YBZ8</accession>
<dbReference type="EMBL" id="JAGFBS010000107">
    <property type="protein sequence ID" value="KAG6369099.1"/>
    <property type="molecule type" value="Genomic_DNA"/>
</dbReference>
<sequence length="309" mass="35096">MLPLGALLSKKTKEAMKECTIHHAALTELETSIPTECLSVWRSEVMAWELDRKQPNPYAIRVEGNVIINILPVDLLSPINPAPTTAKISLQLAEAEAAEQKAGPSSALHSDMSATQLIILGLDLEEQQYMFTVYHPIRRRLAAEASKLGSDATDSQRAKIQHNKNGLQRKVSNWRSIQLLYMPGVSRLQASEDEPDDITKVKLWLPSQVPRTTMEWCRSRARYMRWAEETSLLTEEMTRILAYLHWHAGWWTSHAALWCQIDPVDEGFQAYVNRQARIWLRLYANFCALWGESDSPLTNCEANTSVTKP</sequence>
<comment type="caution">
    <text evidence="1">The sequence shown here is derived from an EMBL/GenBank/DDBJ whole genome shotgun (WGS) entry which is preliminary data.</text>
</comment>
<gene>
    <name evidence="1" type="ORF">JVT61DRAFT_1489</name>
</gene>
<dbReference type="OrthoDB" id="2618192at2759"/>